<feature type="domain" description="Molybdopterin-guanine dinucleotide biosynthesis protein B (MobB)" evidence="5">
    <location>
        <begin position="198"/>
        <end position="332"/>
    </location>
</feature>
<dbReference type="CDD" id="cd03116">
    <property type="entry name" value="MobB"/>
    <property type="match status" value="1"/>
</dbReference>
<keyword evidence="4" id="KW-0808">Transferase</keyword>
<feature type="binding site" evidence="4">
    <location>
        <position position="25"/>
    </location>
    <ligand>
        <name>GTP</name>
        <dbReference type="ChEBI" id="CHEBI:37565"/>
    </ligand>
</feature>
<dbReference type="InterPro" id="IPR027417">
    <property type="entry name" value="P-loop_NTPase"/>
</dbReference>
<keyword evidence="2 4" id="KW-0342">GTP-binding</keyword>
<dbReference type="InterPro" id="IPR029044">
    <property type="entry name" value="Nucleotide-diphossugar_trans"/>
</dbReference>
<keyword evidence="4" id="KW-0547">Nucleotide-binding</keyword>
<dbReference type="GO" id="GO:0046872">
    <property type="term" value="F:metal ion binding"/>
    <property type="evidence" value="ECO:0007669"/>
    <property type="project" value="UniProtKB-KW"/>
</dbReference>
<keyword evidence="8" id="KW-1185">Reference proteome</keyword>
<dbReference type="InterPro" id="IPR052539">
    <property type="entry name" value="MGD_biosynthesis_adapter"/>
</dbReference>
<dbReference type="Gene3D" id="3.40.50.300">
    <property type="entry name" value="P-loop containing nucleotide triphosphate hydrolases"/>
    <property type="match status" value="1"/>
</dbReference>
<evidence type="ECO:0000256" key="1">
    <source>
        <dbReference type="ARBA" id="ARBA00022842"/>
    </source>
</evidence>
<evidence type="ECO:0000313" key="7">
    <source>
        <dbReference type="EMBL" id="EAR62063.1"/>
    </source>
</evidence>
<dbReference type="GO" id="GO:0005525">
    <property type="term" value="F:GTP binding"/>
    <property type="evidence" value="ECO:0007669"/>
    <property type="project" value="UniProtKB-UniRule"/>
</dbReference>
<dbReference type="AlphaFoldDB" id="A0A7U8C5U5"/>
<dbReference type="NCBIfam" id="NF008021">
    <property type="entry name" value="PRK10751.1"/>
    <property type="match status" value="1"/>
</dbReference>
<comment type="subcellular location">
    <subcellularLocation>
        <location evidence="4">Cytoplasm</location>
    </subcellularLocation>
</comment>
<feature type="binding site" evidence="4">
    <location>
        <position position="53"/>
    </location>
    <ligand>
        <name>GTP</name>
        <dbReference type="ChEBI" id="CHEBI:37565"/>
    </ligand>
</feature>
<dbReference type="Proteomes" id="UP000002171">
    <property type="component" value="Unassembled WGS sequence"/>
</dbReference>
<evidence type="ECO:0000259" key="6">
    <source>
        <dbReference type="Pfam" id="PF12804"/>
    </source>
</evidence>
<dbReference type="Pfam" id="PF12804">
    <property type="entry name" value="NTP_transf_3"/>
    <property type="match status" value="1"/>
</dbReference>
<feature type="domain" description="MobA-like NTP transferase" evidence="6">
    <location>
        <begin position="9"/>
        <end position="161"/>
    </location>
</feature>
<evidence type="ECO:0000259" key="5">
    <source>
        <dbReference type="Pfam" id="PF03205"/>
    </source>
</evidence>
<gene>
    <name evidence="4" type="primary">mobA</name>
    <name evidence="7" type="ORF">MED92_10169</name>
</gene>
<dbReference type="PANTHER" id="PTHR40072:SF1">
    <property type="entry name" value="MOLYBDOPTERIN-GUANINE DINUCLEOTIDE BIOSYNTHESIS ADAPTER PROTEIN"/>
    <property type="match status" value="1"/>
</dbReference>
<dbReference type="PANTHER" id="PTHR40072">
    <property type="entry name" value="MOLYBDOPTERIN-GUANINE DINUCLEOTIDE BIOSYNTHESIS ADAPTER PROTEIN-RELATED"/>
    <property type="match status" value="1"/>
</dbReference>
<comment type="subunit">
    <text evidence="4">Monomer.</text>
</comment>
<dbReference type="SUPFAM" id="SSF52540">
    <property type="entry name" value="P-loop containing nucleoside triphosphate hydrolases"/>
    <property type="match status" value="1"/>
</dbReference>
<feature type="binding site" evidence="4">
    <location>
        <position position="101"/>
    </location>
    <ligand>
        <name>GTP</name>
        <dbReference type="ChEBI" id="CHEBI:37565"/>
    </ligand>
</feature>
<evidence type="ECO:0000313" key="8">
    <source>
        <dbReference type="Proteomes" id="UP000002171"/>
    </source>
</evidence>
<comment type="similarity">
    <text evidence="4">Belongs to the MobA family.</text>
</comment>
<protein>
    <recommendedName>
        <fullName evidence="4">Molybdenum cofactor guanylyltransferase</fullName>
        <shortName evidence="4">MoCo guanylyltransferase</shortName>
        <ecNumber evidence="4">2.7.7.77</ecNumber>
    </recommendedName>
    <alternativeName>
        <fullName evidence="4">GTP:molybdopterin guanylyltransferase</fullName>
    </alternativeName>
    <alternativeName>
        <fullName evidence="4">Mo-MPT guanylyltransferase</fullName>
    </alternativeName>
    <alternativeName>
        <fullName evidence="4">Molybdopterin guanylyltransferase</fullName>
    </alternativeName>
    <alternativeName>
        <fullName evidence="4">Molybdopterin-guanine dinucleotide synthase</fullName>
        <shortName evidence="4">MGD synthase</shortName>
    </alternativeName>
</protein>
<dbReference type="GO" id="GO:0006777">
    <property type="term" value="P:Mo-molybdopterin cofactor biosynthetic process"/>
    <property type="evidence" value="ECO:0007669"/>
    <property type="project" value="UniProtKB-KW"/>
</dbReference>
<feature type="binding site" evidence="4">
    <location>
        <position position="71"/>
    </location>
    <ligand>
        <name>GTP</name>
        <dbReference type="ChEBI" id="CHEBI:37565"/>
    </ligand>
</feature>
<keyword evidence="1 4" id="KW-0460">Magnesium</keyword>
<dbReference type="EC" id="2.7.7.77" evidence="4"/>
<proteinExistence type="inferred from homology"/>
<evidence type="ECO:0000256" key="2">
    <source>
        <dbReference type="ARBA" id="ARBA00023134"/>
    </source>
</evidence>
<dbReference type="FunFam" id="3.40.50.300:FF:000920">
    <property type="entry name" value="Molybdopterin-guanine dinucleotide biosynthesis protein B"/>
    <property type="match status" value="1"/>
</dbReference>
<dbReference type="GO" id="GO:0005737">
    <property type="term" value="C:cytoplasm"/>
    <property type="evidence" value="ECO:0007669"/>
    <property type="project" value="UniProtKB-SubCell"/>
</dbReference>
<evidence type="ECO:0000256" key="3">
    <source>
        <dbReference type="ARBA" id="ARBA00023150"/>
    </source>
</evidence>
<sequence>MHKTDQITAVILAGGMARRMGGVDKGWMELNGKPLIKHVLDLVGPQVGRTLINANRSLDAYGTLGFPVVTDLEGDFQGPLMGMATGLHHAATEWVLFAPCDSPNLPRNLAERMLDKAISEGSEIAVATDGKRMQPVVSLIKRSLLPSLMATLAEGERKIDRWYAIHNTTQVDFSDHPEAFINVNRRDDLSDLQQMPKILGFAAWSGTGKTTLLKQLIPALKEQGIRVGVVKHAHHRFDVDHPGKDSYEIRKAGADQMLICSGKRWALMVEQDQGDRPSLMHMINRMDHSLLDLVLVEGFKLEAFPKIELYRKAVGKPLMYQDDENIIAFASDEPQQLERDITQLDLNNIQQLTDFIKQYIKESDHR</sequence>
<dbReference type="HAMAP" id="MF_00316">
    <property type="entry name" value="MobA"/>
    <property type="match status" value="1"/>
</dbReference>
<feature type="binding site" evidence="4">
    <location>
        <position position="101"/>
    </location>
    <ligand>
        <name>Mg(2+)</name>
        <dbReference type="ChEBI" id="CHEBI:18420"/>
    </ligand>
</feature>
<keyword evidence="4" id="KW-0963">Cytoplasm</keyword>
<dbReference type="GO" id="GO:0061603">
    <property type="term" value="F:molybdenum cofactor guanylyltransferase activity"/>
    <property type="evidence" value="ECO:0007669"/>
    <property type="project" value="UniProtKB-EC"/>
</dbReference>
<accession>A0A7U8C5U5</accession>
<dbReference type="EMBL" id="AAOW01000004">
    <property type="protein sequence ID" value="EAR62063.1"/>
    <property type="molecule type" value="Genomic_DNA"/>
</dbReference>
<dbReference type="CDD" id="cd02503">
    <property type="entry name" value="MobA"/>
    <property type="match status" value="1"/>
</dbReference>
<dbReference type="RefSeq" id="WP_007019700.1">
    <property type="nucleotide sequence ID" value="NZ_CH724125.1"/>
</dbReference>
<comment type="catalytic activity">
    <reaction evidence="4">
        <text>Mo-molybdopterin + GTP + H(+) = Mo-molybdopterin guanine dinucleotide + diphosphate</text>
        <dbReference type="Rhea" id="RHEA:34243"/>
        <dbReference type="ChEBI" id="CHEBI:15378"/>
        <dbReference type="ChEBI" id="CHEBI:33019"/>
        <dbReference type="ChEBI" id="CHEBI:37565"/>
        <dbReference type="ChEBI" id="CHEBI:71302"/>
        <dbReference type="ChEBI" id="CHEBI:71310"/>
        <dbReference type="EC" id="2.7.7.77"/>
    </reaction>
</comment>
<dbReference type="InterPro" id="IPR013482">
    <property type="entry name" value="Molybde_CF_guanTrfase"/>
</dbReference>
<dbReference type="InterPro" id="IPR025877">
    <property type="entry name" value="MobA-like_NTP_Trfase"/>
</dbReference>
<dbReference type="InterPro" id="IPR004435">
    <property type="entry name" value="MobB_dom"/>
</dbReference>
<comment type="function">
    <text evidence="4">Transfers a GMP moiety from GTP to Mo-molybdopterin (Mo-MPT) cofactor (Moco or molybdenum cofactor) to form Mo-molybdopterin guanine dinucleotide (Mo-MGD) cofactor.</text>
</comment>
<keyword evidence="4" id="KW-0479">Metal-binding</keyword>
<organism evidence="7 8">
    <name type="scientific">Neptuniibacter caesariensis</name>
    <dbReference type="NCBI Taxonomy" id="207954"/>
    <lineage>
        <taxon>Bacteria</taxon>
        <taxon>Pseudomonadati</taxon>
        <taxon>Pseudomonadota</taxon>
        <taxon>Gammaproteobacteria</taxon>
        <taxon>Oceanospirillales</taxon>
        <taxon>Oceanospirillaceae</taxon>
        <taxon>Neptuniibacter</taxon>
    </lineage>
</organism>
<dbReference type="SUPFAM" id="SSF53448">
    <property type="entry name" value="Nucleotide-diphospho-sugar transferases"/>
    <property type="match status" value="1"/>
</dbReference>
<feature type="binding site" evidence="4">
    <location>
        <begin position="12"/>
        <end position="14"/>
    </location>
    <ligand>
        <name>GTP</name>
        <dbReference type="ChEBI" id="CHEBI:37565"/>
    </ligand>
</feature>
<dbReference type="NCBIfam" id="TIGR02665">
    <property type="entry name" value="molyb_mobA"/>
    <property type="match status" value="1"/>
</dbReference>
<dbReference type="Pfam" id="PF03205">
    <property type="entry name" value="MobB"/>
    <property type="match status" value="1"/>
</dbReference>
<comment type="domain">
    <text evidence="4">The N-terminal domain determines nucleotide recognition and specific binding, while the C-terminal domain determines the specific binding to the target protein.</text>
</comment>
<reference evidence="7 8" key="1">
    <citation type="submission" date="2006-02" db="EMBL/GenBank/DDBJ databases">
        <authorList>
            <person name="Pinhassi J."/>
            <person name="Pedros-Alio C."/>
            <person name="Ferriera S."/>
            <person name="Johnson J."/>
            <person name="Kravitz S."/>
            <person name="Halpern A."/>
            <person name="Remington K."/>
            <person name="Beeson K."/>
            <person name="Tran B."/>
            <person name="Rogers Y.-H."/>
            <person name="Friedman R."/>
            <person name="Venter J.C."/>
        </authorList>
    </citation>
    <scope>NUCLEOTIDE SEQUENCE [LARGE SCALE GENOMIC DNA]</scope>
    <source>
        <strain evidence="7 8">MED92</strain>
    </source>
</reference>
<keyword evidence="3 4" id="KW-0501">Molybdenum cofactor biosynthesis</keyword>
<dbReference type="Gene3D" id="3.90.550.10">
    <property type="entry name" value="Spore Coat Polysaccharide Biosynthesis Protein SpsA, Chain A"/>
    <property type="match status" value="1"/>
</dbReference>
<comment type="cofactor">
    <cofactor evidence="4">
        <name>Mg(2+)</name>
        <dbReference type="ChEBI" id="CHEBI:18420"/>
    </cofactor>
</comment>
<evidence type="ECO:0000256" key="4">
    <source>
        <dbReference type="HAMAP-Rule" id="MF_00316"/>
    </source>
</evidence>
<dbReference type="NCBIfam" id="TIGR00176">
    <property type="entry name" value="mobB"/>
    <property type="match status" value="1"/>
</dbReference>
<name>A0A7U8C5U5_NEPCE</name>
<comment type="caution">
    <text evidence="7">The sequence shown here is derived from an EMBL/GenBank/DDBJ whole genome shotgun (WGS) entry which is preliminary data.</text>
</comment>